<evidence type="ECO:0000256" key="5">
    <source>
        <dbReference type="ARBA" id="ARBA00022741"/>
    </source>
</evidence>
<dbReference type="InterPro" id="IPR027417">
    <property type="entry name" value="P-loop_NTPase"/>
</dbReference>
<keyword evidence="7 9" id="KW-0067">ATP-binding</keyword>
<dbReference type="NCBIfam" id="TIGR01313">
    <property type="entry name" value="therm_gnt_kin"/>
    <property type="match status" value="1"/>
</dbReference>
<evidence type="ECO:0000256" key="8">
    <source>
        <dbReference type="ARBA" id="ARBA00048090"/>
    </source>
</evidence>
<comment type="caution">
    <text evidence="10">The sequence shown here is derived from an EMBL/GenBank/DDBJ whole genome shotgun (WGS) entry which is preliminary data.</text>
</comment>
<dbReference type="PANTHER" id="PTHR43442:SF3">
    <property type="entry name" value="GLUCONOKINASE-RELATED"/>
    <property type="match status" value="1"/>
</dbReference>
<comment type="pathway">
    <text evidence="1">Carbohydrate acid metabolism.</text>
</comment>
<dbReference type="InterPro" id="IPR031322">
    <property type="entry name" value="Shikimate/glucono_kinase"/>
</dbReference>
<dbReference type="Pfam" id="PF01202">
    <property type="entry name" value="SKI"/>
    <property type="match status" value="1"/>
</dbReference>
<sequence>MSSEAAKLKIISLFPYLSFMLIIVTGVSGTGKTTIGSGIADKFELPFFDADNFHPKENIEKMSLGFPLNDEDRMPWLQALADILVAHEKTGGAVLACSALKESYRQMLKVQDDVRWIHLKGERDLIWERMLARKNHYMKATMLDSQVATWEEPDYGLKLNIAQSVEEMLSEAFKYLEVLPKDE</sequence>
<proteinExistence type="inferred from homology"/>
<keyword evidence="5 9" id="KW-0547">Nucleotide-binding</keyword>
<accession>A0ABY1NZH0</accession>
<keyword evidence="6 9" id="KW-0418">Kinase</keyword>
<evidence type="ECO:0000256" key="4">
    <source>
        <dbReference type="ARBA" id="ARBA00022679"/>
    </source>
</evidence>
<evidence type="ECO:0000256" key="6">
    <source>
        <dbReference type="ARBA" id="ARBA00022777"/>
    </source>
</evidence>
<evidence type="ECO:0000256" key="7">
    <source>
        <dbReference type="ARBA" id="ARBA00022840"/>
    </source>
</evidence>
<evidence type="ECO:0000256" key="1">
    <source>
        <dbReference type="ARBA" id="ARBA00004761"/>
    </source>
</evidence>
<evidence type="ECO:0000313" key="10">
    <source>
        <dbReference type="EMBL" id="SMP21274.1"/>
    </source>
</evidence>
<keyword evidence="11" id="KW-1185">Reference proteome</keyword>
<dbReference type="SUPFAM" id="SSF52540">
    <property type="entry name" value="P-loop containing nucleoside triphosphate hydrolases"/>
    <property type="match status" value="1"/>
</dbReference>
<comment type="catalytic activity">
    <reaction evidence="8 9">
        <text>D-gluconate + ATP = 6-phospho-D-gluconate + ADP + H(+)</text>
        <dbReference type="Rhea" id="RHEA:19433"/>
        <dbReference type="ChEBI" id="CHEBI:15378"/>
        <dbReference type="ChEBI" id="CHEBI:18391"/>
        <dbReference type="ChEBI" id="CHEBI:30616"/>
        <dbReference type="ChEBI" id="CHEBI:58759"/>
        <dbReference type="ChEBI" id="CHEBI:456216"/>
        <dbReference type="EC" id="2.7.1.12"/>
    </reaction>
</comment>
<protein>
    <recommendedName>
        <fullName evidence="3 9">Gluconokinase</fullName>
        <ecNumber evidence="3 9">2.7.1.12</ecNumber>
    </recommendedName>
</protein>
<gene>
    <name evidence="10" type="ORF">SAMN06265367_103265</name>
</gene>
<dbReference type="Gene3D" id="3.40.50.300">
    <property type="entry name" value="P-loop containing nucleotide triphosphate hydrolases"/>
    <property type="match status" value="1"/>
</dbReference>
<dbReference type="Proteomes" id="UP001157915">
    <property type="component" value="Unassembled WGS sequence"/>
</dbReference>
<dbReference type="GO" id="GO:0016301">
    <property type="term" value="F:kinase activity"/>
    <property type="evidence" value="ECO:0007669"/>
    <property type="project" value="UniProtKB-KW"/>
</dbReference>
<dbReference type="PANTHER" id="PTHR43442">
    <property type="entry name" value="GLUCONOKINASE-RELATED"/>
    <property type="match status" value="1"/>
</dbReference>
<organism evidence="10 11">
    <name type="scientific">Algoriphagus winogradskyi</name>
    <dbReference type="NCBI Taxonomy" id="237017"/>
    <lineage>
        <taxon>Bacteria</taxon>
        <taxon>Pseudomonadati</taxon>
        <taxon>Bacteroidota</taxon>
        <taxon>Cytophagia</taxon>
        <taxon>Cytophagales</taxon>
        <taxon>Cyclobacteriaceae</taxon>
        <taxon>Algoriphagus</taxon>
    </lineage>
</organism>
<dbReference type="EC" id="2.7.1.12" evidence="3 9"/>
<dbReference type="InterPro" id="IPR006001">
    <property type="entry name" value="Therm_gnt_kin"/>
</dbReference>
<dbReference type="CDD" id="cd02021">
    <property type="entry name" value="GntK"/>
    <property type="match status" value="1"/>
</dbReference>
<name>A0ABY1NZH0_9BACT</name>
<keyword evidence="4 9" id="KW-0808">Transferase</keyword>
<dbReference type="EMBL" id="FXUA01000003">
    <property type="protein sequence ID" value="SMP21274.1"/>
    <property type="molecule type" value="Genomic_DNA"/>
</dbReference>
<evidence type="ECO:0000256" key="2">
    <source>
        <dbReference type="ARBA" id="ARBA00008420"/>
    </source>
</evidence>
<comment type="similarity">
    <text evidence="2 9">Belongs to the gluconokinase GntK/GntV family.</text>
</comment>
<evidence type="ECO:0000313" key="11">
    <source>
        <dbReference type="Proteomes" id="UP001157915"/>
    </source>
</evidence>
<dbReference type="RefSeq" id="WP_283412790.1">
    <property type="nucleotide sequence ID" value="NZ_FXUA01000003.1"/>
</dbReference>
<reference evidence="10 11" key="1">
    <citation type="submission" date="2017-05" db="EMBL/GenBank/DDBJ databases">
        <authorList>
            <person name="Varghese N."/>
            <person name="Submissions S."/>
        </authorList>
    </citation>
    <scope>NUCLEOTIDE SEQUENCE [LARGE SCALE GENOMIC DNA]</scope>
    <source>
        <strain evidence="10 11">DSM 15360</strain>
    </source>
</reference>
<evidence type="ECO:0000256" key="9">
    <source>
        <dbReference type="RuleBase" id="RU363066"/>
    </source>
</evidence>
<evidence type="ECO:0000256" key="3">
    <source>
        <dbReference type="ARBA" id="ARBA00012054"/>
    </source>
</evidence>